<proteinExistence type="inferred from homology"/>
<dbReference type="Proteomes" id="UP001175001">
    <property type="component" value="Unassembled WGS sequence"/>
</dbReference>
<feature type="transmembrane region" description="Helical" evidence="3">
    <location>
        <begin position="417"/>
        <end position="444"/>
    </location>
</feature>
<evidence type="ECO:0000259" key="5">
    <source>
        <dbReference type="PROSITE" id="PS51767"/>
    </source>
</evidence>
<name>A0AA39U1I6_9PEZI</name>
<evidence type="ECO:0000256" key="2">
    <source>
        <dbReference type="SAM" id="MobiDB-lite"/>
    </source>
</evidence>
<keyword evidence="4" id="KW-0732">Signal</keyword>
<dbReference type="GO" id="GO:0000324">
    <property type="term" value="C:fungal-type vacuole"/>
    <property type="evidence" value="ECO:0007669"/>
    <property type="project" value="TreeGrafter"/>
</dbReference>
<keyword evidence="3" id="KW-0812">Transmembrane</keyword>
<organism evidence="6 7">
    <name type="scientific">Lasiodiplodia hormozganensis</name>
    <dbReference type="NCBI Taxonomy" id="869390"/>
    <lineage>
        <taxon>Eukaryota</taxon>
        <taxon>Fungi</taxon>
        <taxon>Dikarya</taxon>
        <taxon>Ascomycota</taxon>
        <taxon>Pezizomycotina</taxon>
        <taxon>Dothideomycetes</taxon>
        <taxon>Dothideomycetes incertae sedis</taxon>
        <taxon>Botryosphaeriales</taxon>
        <taxon>Botryosphaeriaceae</taxon>
        <taxon>Lasiodiplodia</taxon>
    </lineage>
</organism>
<keyword evidence="7" id="KW-1185">Reference proteome</keyword>
<dbReference type="PRINTS" id="PR00792">
    <property type="entry name" value="PEPSIN"/>
</dbReference>
<evidence type="ECO:0000313" key="6">
    <source>
        <dbReference type="EMBL" id="KAK0609845.1"/>
    </source>
</evidence>
<feature type="domain" description="Peptidase A1" evidence="5">
    <location>
        <begin position="43"/>
        <end position="389"/>
    </location>
</feature>
<comment type="caution">
    <text evidence="6">The sequence shown here is derived from an EMBL/GenBank/DDBJ whole genome shotgun (WGS) entry which is preliminary data.</text>
</comment>
<dbReference type="GO" id="GO:0004190">
    <property type="term" value="F:aspartic-type endopeptidase activity"/>
    <property type="evidence" value="ECO:0007669"/>
    <property type="project" value="InterPro"/>
</dbReference>
<dbReference type="GO" id="GO:0006508">
    <property type="term" value="P:proteolysis"/>
    <property type="evidence" value="ECO:0007669"/>
    <property type="project" value="InterPro"/>
</dbReference>
<reference evidence="6" key="1">
    <citation type="submission" date="2023-06" db="EMBL/GenBank/DDBJ databases">
        <title>Multi-omics analyses reveal the molecular pathogenesis toolkit of Lasiodiplodia hormozganensis, a cross-kingdom pathogen.</title>
        <authorList>
            <person name="Felix C."/>
            <person name="Meneses R."/>
            <person name="Goncalves M.F.M."/>
            <person name="Tilleman L."/>
            <person name="Duarte A.S."/>
            <person name="Jorrin-Novo J.V."/>
            <person name="Van De Peer Y."/>
            <person name="Deforce D."/>
            <person name="Van Nieuwerburgh F."/>
            <person name="Esteves A.C."/>
            <person name="Alves A."/>
        </authorList>
    </citation>
    <scope>NUCLEOTIDE SEQUENCE</scope>
    <source>
        <strain evidence="6">CBS 339.90</strain>
    </source>
</reference>
<dbReference type="Pfam" id="PF00026">
    <property type="entry name" value="Asp"/>
    <property type="match status" value="1"/>
</dbReference>
<dbReference type="InterPro" id="IPR021109">
    <property type="entry name" value="Peptidase_aspartic_dom_sf"/>
</dbReference>
<evidence type="ECO:0000256" key="4">
    <source>
        <dbReference type="SAM" id="SignalP"/>
    </source>
</evidence>
<evidence type="ECO:0000256" key="3">
    <source>
        <dbReference type="SAM" id="Phobius"/>
    </source>
</evidence>
<feature type="compositionally biased region" description="Basic and acidic residues" evidence="2">
    <location>
        <begin position="501"/>
        <end position="513"/>
    </location>
</feature>
<feature type="chain" id="PRO_5041212418" description="Peptidase A1 domain-containing protein" evidence="4">
    <location>
        <begin position="21"/>
        <end position="625"/>
    </location>
</feature>
<evidence type="ECO:0000256" key="1">
    <source>
        <dbReference type="ARBA" id="ARBA00007447"/>
    </source>
</evidence>
<dbReference type="AlphaFoldDB" id="A0AA39U1I6"/>
<comment type="similarity">
    <text evidence="1">Belongs to the peptidase A1 family.</text>
</comment>
<keyword evidence="3" id="KW-1133">Transmembrane helix</keyword>
<feature type="region of interest" description="Disordered" evidence="2">
    <location>
        <begin position="467"/>
        <end position="518"/>
    </location>
</feature>
<dbReference type="PANTHER" id="PTHR47966:SF51">
    <property type="entry name" value="BETA-SITE APP-CLEAVING ENZYME, ISOFORM A-RELATED"/>
    <property type="match status" value="1"/>
</dbReference>
<keyword evidence="3" id="KW-0472">Membrane</keyword>
<dbReference type="InterPro" id="IPR033121">
    <property type="entry name" value="PEPTIDASE_A1"/>
</dbReference>
<protein>
    <recommendedName>
        <fullName evidence="5">Peptidase A1 domain-containing protein</fullName>
    </recommendedName>
</protein>
<feature type="compositionally biased region" description="Basic and acidic residues" evidence="2">
    <location>
        <begin position="571"/>
        <end position="625"/>
    </location>
</feature>
<feature type="compositionally biased region" description="Polar residues" evidence="2">
    <location>
        <begin position="557"/>
        <end position="566"/>
    </location>
</feature>
<dbReference type="InterPro" id="IPR034164">
    <property type="entry name" value="Pepsin-like_dom"/>
</dbReference>
<feature type="region of interest" description="Disordered" evidence="2">
    <location>
        <begin position="550"/>
        <end position="625"/>
    </location>
</feature>
<evidence type="ECO:0000313" key="7">
    <source>
        <dbReference type="Proteomes" id="UP001175001"/>
    </source>
</evidence>
<sequence>MNRLLGRLLLVTALLCAADAADTPEPISLQPTQFWDGNDGPWSTFAFTIGTPAQSLHLLPATGQSALWPVLPEGCLNDDRATNVCQDDRGGVFLINQSSTWVEEGIYSLSTLWVEQQLGVGEDARGHYGFDTVGLGWPSFGMPSLDNQVVGGIADKTIYEGVFPLSARPVNFTDLNNPHATVLQTLVNKSMIPSSSWSYTAGSYNRIPKIYGSLTLGGKDTNRYEDNDISIPFGSDISRDLLCAVQSVTTNVSSSPLLSTPNYWYIDSLVASMWFPEDACTAFEEAFGIEWDDEYSIYLINDTQHETLLEQKAAITITIGANTSTTDTVDIVLPYESLALNASWPVYPNATRYFPLKRAVNDTMYTLGRAFLQNAYVITNYETQTFSVHQALFPDSSAQNIVPIEGVNSKKDEGSSLSAGAIAGIAVGCAAVVAILALIFWLAYRRKKQKQEKAAYDAAAAAAAAAAAEAPPAPKEERPENEMDAGADGHVPGGTGVGNKTELEGEGARHEMQGSDTSKVAELYGLEARKLAEMEAQATPVYEMAANEEVMLPELETPNQGATPRAQTPHAELEAPHESRVAVMRERERQQEAGERERRQETGEGERQQAAEERETRQETEESSK</sequence>
<dbReference type="PANTHER" id="PTHR47966">
    <property type="entry name" value="BETA-SITE APP-CLEAVING ENZYME, ISOFORM A-RELATED"/>
    <property type="match status" value="1"/>
</dbReference>
<gene>
    <name evidence="6" type="ORF">DIS24_g12202</name>
</gene>
<accession>A0AA39U1I6</accession>
<feature type="signal peptide" evidence="4">
    <location>
        <begin position="1"/>
        <end position="20"/>
    </location>
</feature>
<dbReference type="SUPFAM" id="SSF50630">
    <property type="entry name" value="Acid proteases"/>
    <property type="match status" value="1"/>
</dbReference>
<dbReference type="PROSITE" id="PS51767">
    <property type="entry name" value="PEPTIDASE_A1"/>
    <property type="match status" value="1"/>
</dbReference>
<dbReference type="InterPro" id="IPR001461">
    <property type="entry name" value="Aspartic_peptidase_A1"/>
</dbReference>
<dbReference type="CDD" id="cd12087">
    <property type="entry name" value="TM_EGFR-like"/>
    <property type="match status" value="1"/>
</dbReference>
<dbReference type="EMBL" id="JAUJDW010000235">
    <property type="protein sequence ID" value="KAK0609845.1"/>
    <property type="molecule type" value="Genomic_DNA"/>
</dbReference>
<dbReference type="CDD" id="cd05471">
    <property type="entry name" value="pepsin_like"/>
    <property type="match status" value="1"/>
</dbReference>
<dbReference type="Gene3D" id="2.40.70.10">
    <property type="entry name" value="Acid Proteases"/>
    <property type="match status" value="2"/>
</dbReference>